<protein>
    <submittedName>
        <fullName evidence="6">RRM domain-containing protein</fullName>
    </submittedName>
</protein>
<dbReference type="GO" id="GO:0003723">
    <property type="term" value="F:RNA binding"/>
    <property type="evidence" value="ECO:0007669"/>
    <property type="project" value="UniProtKB-UniRule"/>
</dbReference>
<dbReference type="Gene3D" id="3.30.70.330">
    <property type="match status" value="3"/>
</dbReference>
<evidence type="ECO:0000313" key="5">
    <source>
        <dbReference type="Proteomes" id="UP000887574"/>
    </source>
</evidence>
<reference evidence="6" key="1">
    <citation type="submission" date="2022-11" db="UniProtKB">
        <authorList>
            <consortium name="WormBaseParasite"/>
        </authorList>
    </citation>
    <scope>IDENTIFICATION</scope>
</reference>
<evidence type="ECO:0000259" key="4">
    <source>
        <dbReference type="PROSITE" id="PS50102"/>
    </source>
</evidence>
<keyword evidence="3" id="KW-0732">Signal</keyword>
<name>A0A915CYR2_9BILA</name>
<keyword evidence="5" id="KW-1185">Reference proteome</keyword>
<dbReference type="Pfam" id="PF00076">
    <property type="entry name" value="RRM_1"/>
    <property type="match status" value="3"/>
</dbReference>
<dbReference type="InterPro" id="IPR035979">
    <property type="entry name" value="RBD_domain_sf"/>
</dbReference>
<proteinExistence type="predicted"/>
<evidence type="ECO:0000313" key="6">
    <source>
        <dbReference type="WBParaSite" id="jg1369"/>
    </source>
</evidence>
<sequence length="584" mass="65779">MLAGLFLLKWIILYFLASNATTLVENSEKEVHYKGLSYELLGSYNYTLYCHDHLPMYKDDPELDEAINVVMRSWPGRTIGVRPFQQSTCAFPFWCETALARPRLDFRVQSTSYSGLRTGPIRLENELGLRWEEDVTSDGWTFPLVTWDVIVIDSSNSNTSISSQQCVNGEPVYGDSDPTGALPLNKEASRWLHYNLAVGPISGFSTQALRLISFDNASIVECFSIEQWQTMQIFSFLLQTLITKKHSKSNSFISILTSNNAGTPYKVWFSCKDVYVSSAITNRRVCVFPASGQISSLRQFHKAVVENAPESVTKEMLSDHFSNYGPLLSAEWVQNADKPEFHVVFNDKKKFDIELYSSSHEIGNKPVYIRPFEAVRVAVHYLSPSTTEDSLHAYFSGFGKVIRCDVIVKKGRTPQGVVNIYYDSDKAKEFCSAQHVIDGKTNLSPSTTTESLTKFYSQFGEPVEVEIHSNKDRNLHYGLVHFSSQQQVDKFIRSLPHVVDGNEVLPPNSTQEDLKQYFEKFGPVSNCLVVSNKSSGDSAWVTFSSKQGLNLALADRPHSIDGEESKFIQTIKRLLKNVVSTSVI</sequence>
<dbReference type="Proteomes" id="UP000887574">
    <property type="component" value="Unplaced"/>
</dbReference>
<dbReference type="GO" id="GO:0005634">
    <property type="term" value="C:nucleus"/>
    <property type="evidence" value="ECO:0007669"/>
    <property type="project" value="TreeGrafter"/>
</dbReference>
<evidence type="ECO:0000256" key="2">
    <source>
        <dbReference type="PROSITE-ProRule" id="PRU00176"/>
    </source>
</evidence>
<feature type="domain" description="RRM" evidence="4">
    <location>
        <begin position="488"/>
        <end position="569"/>
    </location>
</feature>
<evidence type="ECO:0000256" key="3">
    <source>
        <dbReference type="SAM" id="SignalP"/>
    </source>
</evidence>
<feature type="chain" id="PRO_5037873553" evidence="3">
    <location>
        <begin position="23"/>
        <end position="584"/>
    </location>
</feature>
<feature type="signal peptide" evidence="3">
    <location>
        <begin position="1"/>
        <end position="22"/>
    </location>
</feature>
<dbReference type="PANTHER" id="PTHR48024:SF56">
    <property type="entry name" value="HETEROGENEOUS NUCLEAR RIBONUCLEOPROTEIN A0"/>
    <property type="match status" value="1"/>
</dbReference>
<organism evidence="5 6">
    <name type="scientific">Ditylenchus dipsaci</name>
    <dbReference type="NCBI Taxonomy" id="166011"/>
    <lineage>
        <taxon>Eukaryota</taxon>
        <taxon>Metazoa</taxon>
        <taxon>Ecdysozoa</taxon>
        <taxon>Nematoda</taxon>
        <taxon>Chromadorea</taxon>
        <taxon>Rhabditida</taxon>
        <taxon>Tylenchina</taxon>
        <taxon>Tylenchomorpha</taxon>
        <taxon>Sphaerularioidea</taxon>
        <taxon>Anguinidae</taxon>
        <taxon>Anguininae</taxon>
        <taxon>Ditylenchus</taxon>
    </lineage>
</organism>
<dbReference type="PROSITE" id="PS50102">
    <property type="entry name" value="RRM"/>
    <property type="match status" value="1"/>
</dbReference>
<dbReference type="AlphaFoldDB" id="A0A915CYR2"/>
<keyword evidence="1 2" id="KW-0694">RNA-binding</keyword>
<dbReference type="CDD" id="cd00590">
    <property type="entry name" value="RRM_SF"/>
    <property type="match status" value="2"/>
</dbReference>
<dbReference type="SMART" id="SM00360">
    <property type="entry name" value="RRM"/>
    <property type="match status" value="4"/>
</dbReference>
<accession>A0A915CYR2</accession>
<dbReference type="SUPFAM" id="SSF54928">
    <property type="entry name" value="RNA-binding domain, RBD"/>
    <property type="match status" value="3"/>
</dbReference>
<dbReference type="WBParaSite" id="jg1369">
    <property type="protein sequence ID" value="jg1369"/>
    <property type="gene ID" value="jg1369"/>
</dbReference>
<evidence type="ECO:0000256" key="1">
    <source>
        <dbReference type="ARBA" id="ARBA00022884"/>
    </source>
</evidence>
<dbReference type="InterPro" id="IPR000504">
    <property type="entry name" value="RRM_dom"/>
</dbReference>
<dbReference type="InterPro" id="IPR012677">
    <property type="entry name" value="Nucleotide-bd_a/b_plait_sf"/>
</dbReference>
<dbReference type="InterPro" id="IPR050886">
    <property type="entry name" value="RNA-binding_reg"/>
</dbReference>
<dbReference type="PANTHER" id="PTHR48024">
    <property type="entry name" value="GEO13361P1-RELATED"/>
    <property type="match status" value="1"/>
</dbReference>